<keyword evidence="3" id="KW-1185">Reference proteome</keyword>
<feature type="compositionally biased region" description="Basic and acidic residues" evidence="1">
    <location>
        <begin position="1"/>
        <end position="12"/>
    </location>
</feature>
<name>A0A4V6F359_9RHOB</name>
<accession>A0A4V6F359</accession>
<reference evidence="2 3" key="1">
    <citation type="submission" date="2019-04" db="EMBL/GenBank/DDBJ databases">
        <title>Genome sequence of Pelagicola litoralis CL-ES2.</title>
        <authorList>
            <person name="Cao J."/>
        </authorList>
    </citation>
    <scope>NUCLEOTIDE SEQUENCE [LARGE SCALE GENOMIC DNA]</scope>
    <source>
        <strain evidence="2 3">CL-ES2</strain>
    </source>
</reference>
<gene>
    <name evidence="2" type="ORF">FAP39_09725</name>
</gene>
<comment type="caution">
    <text evidence="2">The sequence shown here is derived from an EMBL/GenBank/DDBJ whole genome shotgun (WGS) entry which is preliminary data.</text>
</comment>
<proteinExistence type="predicted"/>
<organism evidence="2 3">
    <name type="scientific">Shimia litoralis</name>
    <dbReference type="NCBI Taxonomy" id="420403"/>
    <lineage>
        <taxon>Bacteria</taxon>
        <taxon>Pseudomonadati</taxon>
        <taxon>Pseudomonadota</taxon>
        <taxon>Alphaproteobacteria</taxon>
        <taxon>Rhodobacterales</taxon>
        <taxon>Roseobacteraceae</taxon>
    </lineage>
</organism>
<dbReference type="OrthoDB" id="7865812at2"/>
<dbReference type="RefSeq" id="WP_138016197.1">
    <property type="nucleotide sequence ID" value="NZ_SULI01000009.1"/>
</dbReference>
<dbReference type="EMBL" id="SULI01000009">
    <property type="protein sequence ID" value="TKZ20791.1"/>
    <property type="molecule type" value="Genomic_DNA"/>
</dbReference>
<evidence type="ECO:0000256" key="1">
    <source>
        <dbReference type="SAM" id="MobiDB-lite"/>
    </source>
</evidence>
<evidence type="ECO:0000313" key="2">
    <source>
        <dbReference type="EMBL" id="TKZ20791.1"/>
    </source>
</evidence>
<dbReference type="Proteomes" id="UP000306575">
    <property type="component" value="Unassembled WGS sequence"/>
</dbReference>
<dbReference type="AlphaFoldDB" id="A0A4V6F359"/>
<sequence length="101" mass="11284">MQKPSRDPRSPAEQEASLQAIATRTGTSVEELCRLEQALREIPINRYLEGCFGENHGAFYDPREDLWIVPNHAHDGPGFAFTAIRSDRSWFAGVVPPGAFQ</sequence>
<feature type="region of interest" description="Disordered" evidence="1">
    <location>
        <begin position="1"/>
        <end position="21"/>
    </location>
</feature>
<evidence type="ECO:0000313" key="3">
    <source>
        <dbReference type="Proteomes" id="UP000306575"/>
    </source>
</evidence>
<protein>
    <submittedName>
        <fullName evidence="2">Uncharacterized protein</fullName>
    </submittedName>
</protein>